<reference evidence="2 3" key="1">
    <citation type="journal article" date="2005" name="Science">
        <title>The genome sequence of Trypanosoma cruzi, etiologic agent of Chagas disease.</title>
        <authorList>
            <person name="El-Sayed N.M."/>
            <person name="Myler P.J."/>
            <person name="Bartholomeu D.C."/>
            <person name="Nilsson D."/>
            <person name="Aggarwal G."/>
            <person name="Tran A.N."/>
            <person name="Ghedin E."/>
            <person name="Worthey E.A."/>
            <person name="Delcher A.L."/>
            <person name="Blandin G."/>
            <person name="Westenberger S.J."/>
            <person name="Caler E."/>
            <person name="Cerqueira G.C."/>
            <person name="Branche C."/>
            <person name="Haas B."/>
            <person name="Anupama A."/>
            <person name="Arner E."/>
            <person name="Aslund L."/>
            <person name="Attipoe P."/>
            <person name="Bontempi E."/>
            <person name="Bringaud F."/>
            <person name="Burton P."/>
            <person name="Cadag E."/>
            <person name="Campbell D.A."/>
            <person name="Carrington M."/>
            <person name="Crabtree J."/>
            <person name="Darban H."/>
            <person name="da Silveira J.F."/>
            <person name="de Jong P."/>
            <person name="Edwards K."/>
            <person name="Englund P.T."/>
            <person name="Fazelina G."/>
            <person name="Feldblyum T."/>
            <person name="Ferella M."/>
            <person name="Frasch A.C."/>
            <person name="Gull K."/>
            <person name="Horn D."/>
            <person name="Hou L."/>
            <person name="Huang Y."/>
            <person name="Kindlund E."/>
            <person name="Klingbeil M."/>
            <person name="Kluge S."/>
            <person name="Koo H."/>
            <person name="Lacerda D."/>
            <person name="Levin M.J."/>
            <person name="Lorenzi H."/>
            <person name="Louie T."/>
            <person name="Machado C.R."/>
            <person name="McCulloch R."/>
            <person name="McKenna A."/>
            <person name="Mizuno Y."/>
            <person name="Mottram J.C."/>
            <person name="Nelson S."/>
            <person name="Ochaya S."/>
            <person name="Osoegawa K."/>
            <person name="Pai G."/>
            <person name="Parsons M."/>
            <person name="Pentony M."/>
            <person name="Pettersson U."/>
            <person name="Pop M."/>
            <person name="Ramirez J.L."/>
            <person name="Rinta J."/>
            <person name="Robertson L."/>
            <person name="Salzberg S.L."/>
            <person name="Sanchez D.O."/>
            <person name="Seyler A."/>
            <person name="Sharma R."/>
            <person name="Shetty J."/>
            <person name="Simpson A.J."/>
            <person name="Sisk E."/>
            <person name="Tammi M.T."/>
            <person name="Tarleton R."/>
            <person name="Teixeira S."/>
            <person name="Van Aken S."/>
            <person name="Vogt C."/>
            <person name="Ward P.N."/>
            <person name="Wickstead B."/>
            <person name="Wortman J."/>
            <person name="White O."/>
            <person name="Fraser C.M."/>
            <person name="Stuart K.D."/>
            <person name="Andersson B."/>
        </authorList>
    </citation>
    <scope>NUCLEOTIDE SEQUENCE [LARGE SCALE GENOMIC DNA]</scope>
    <source>
        <strain evidence="2 3">CL Brener</strain>
    </source>
</reference>
<dbReference type="RefSeq" id="XP_808259.1">
    <property type="nucleotide sequence ID" value="XM_803166.1"/>
</dbReference>
<keyword evidence="3" id="KW-1185">Reference proteome</keyword>
<dbReference type="Proteomes" id="UP000002296">
    <property type="component" value="Unassembled WGS sequence"/>
</dbReference>
<accession>Q4D1K9</accession>
<evidence type="ECO:0000256" key="1">
    <source>
        <dbReference type="SAM" id="Phobius"/>
    </source>
</evidence>
<name>Q4D1K9_TRYCC</name>
<sequence length="592" mass="66621">MHYFFFLPSLFSFLCFKIAYKYGHCRATAPGEFFIHFLCFLLRSLYFYFLYRFVFFFFVSFFFFFFGFGGLGKVAPRCHLCMFCLEHALQGAMPTGAVMEQTTHIGPAEVTALLVQRDVPIACSTRPNGVLFGGIFHGLGKTKINAKYHSLHWSSADPTRAPAACFPLVEDSLHCEVVGELIHVVNDKDTVSHFASKKTRQSLVGLVKLVQGTDGVYTKSIIQLHRSWLFYSQMISEKESSCGNTIHAMELFCKKLVMWIFSCYAREPTTQLTLRQLENAFPLLTSVDVQDRRRVVSGALTRFAGGLLSFYDDRVIALKHVPVHAFSLLSLEEFRMVTSMEQASVAFLFKCQMRHEEVLEALQTVLDAWGKRGAALASSFMRLAVAVILSHAIGTCALLPQDLRGSVRPFVLRYLPTLLVLHGEEPILGRLAALLRQPKTHKRSTPISVRRRMEEITRAEPIVVEPSAACAENVARSEMEGGYFFESVAPLPQLDSEVAWKIAKCTCRHTIVSFPKKHALRNNAVGGSDPDCLFSAFLFSCARLHLSWPLLKSFGDEELCLSLNLGKASHATPDEELVWKTERKRKRGRGRA</sequence>
<keyword evidence="1" id="KW-0472">Membrane</keyword>
<gene>
    <name evidence="2" type="ORF">Tc00.1047053510691.20</name>
</gene>
<evidence type="ECO:0000313" key="2">
    <source>
        <dbReference type="EMBL" id="EAN86408.1"/>
    </source>
</evidence>
<dbReference type="InParanoid" id="Q4D1K9"/>
<keyword evidence="1" id="KW-1133">Transmembrane helix</keyword>
<dbReference type="GeneID" id="3538642"/>
<proteinExistence type="predicted"/>
<dbReference type="AlphaFoldDB" id="Q4D1K9"/>
<keyword evidence="1" id="KW-0812">Transmembrane</keyword>
<dbReference type="KEGG" id="tcr:510691.20"/>
<protein>
    <submittedName>
        <fullName evidence="2">Uncharacterized protein</fullName>
    </submittedName>
</protein>
<evidence type="ECO:0000313" key="3">
    <source>
        <dbReference type="Proteomes" id="UP000002296"/>
    </source>
</evidence>
<comment type="caution">
    <text evidence="2">The sequence shown here is derived from an EMBL/GenBank/DDBJ whole genome shotgun (WGS) entry which is preliminary data.</text>
</comment>
<feature type="transmembrane region" description="Helical" evidence="1">
    <location>
        <begin position="45"/>
        <end position="68"/>
    </location>
</feature>
<dbReference type="PaxDb" id="353153-Q4D1K9"/>
<organism evidence="2 3">
    <name type="scientific">Trypanosoma cruzi (strain CL Brener)</name>
    <dbReference type="NCBI Taxonomy" id="353153"/>
    <lineage>
        <taxon>Eukaryota</taxon>
        <taxon>Discoba</taxon>
        <taxon>Euglenozoa</taxon>
        <taxon>Kinetoplastea</taxon>
        <taxon>Metakinetoplastina</taxon>
        <taxon>Trypanosomatida</taxon>
        <taxon>Trypanosomatidae</taxon>
        <taxon>Trypanosoma</taxon>
        <taxon>Schizotrypanum</taxon>
    </lineage>
</organism>
<dbReference type="EMBL" id="AAHK01001225">
    <property type="protein sequence ID" value="EAN86408.1"/>
    <property type="molecule type" value="Genomic_DNA"/>
</dbReference>